<protein>
    <submittedName>
        <fullName evidence="3">Uncharacterized protein</fullName>
    </submittedName>
</protein>
<accession>A0A812H695</accession>
<evidence type="ECO:0000256" key="2">
    <source>
        <dbReference type="SAM" id="SignalP"/>
    </source>
</evidence>
<reference evidence="3" key="1">
    <citation type="submission" date="2021-02" db="EMBL/GenBank/DDBJ databases">
        <authorList>
            <person name="Dougan E. K."/>
            <person name="Rhodes N."/>
            <person name="Thang M."/>
            <person name="Chan C."/>
        </authorList>
    </citation>
    <scope>NUCLEOTIDE SEQUENCE</scope>
</reference>
<dbReference type="Proteomes" id="UP000604046">
    <property type="component" value="Unassembled WGS sequence"/>
</dbReference>
<feature type="chain" id="PRO_5032794511" evidence="2">
    <location>
        <begin position="19"/>
        <end position="355"/>
    </location>
</feature>
<dbReference type="AlphaFoldDB" id="A0A812H695"/>
<organism evidence="3 4">
    <name type="scientific">Symbiodinium natans</name>
    <dbReference type="NCBI Taxonomy" id="878477"/>
    <lineage>
        <taxon>Eukaryota</taxon>
        <taxon>Sar</taxon>
        <taxon>Alveolata</taxon>
        <taxon>Dinophyceae</taxon>
        <taxon>Suessiales</taxon>
        <taxon>Symbiodiniaceae</taxon>
        <taxon>Symbiodinium</taxon>
    </lineage>
</organism>
<dbReference type="OrthoDB" id="10562359at2759"/>
<evidence type="ECO:0000313" key="4">
    <source>
        <dbReference type="Proteomes" id="UP000604046"/>
    </source>
</evidence>
<comment type="caution">
    <text evidence="3">The sequence shown here is derived from an EMBL/GenBank/DDBJ whole genome shotgun (WGS) entry which is preliminary data.</text>
</comment>
<keyword evidence="2" id="KW-0732">Signal</keyword>
<gene>
    <name evidence="3" type="ORF">SNAT2548_LOCUS1245</name>
</gene>
<feature type="signal peptide" evidence="2">
    <location>
        <begin position="1"/>
        <end position="18"/>
    </location>
</feature>
<name>A0A812H695_9DINO</name>
<proteinExistence type="predicted"/>
<feature type="region of interest" description="Disordered" evidence="1">
    <location>
        <begin position="315"/>
        <end position="337"/>
    </location>
</feature>
<evidence type="ECO:0000256" key="1">
    <source>
        <dbReference type="SAM" id="MobiDB-lite"/>
    </source>
</evidence>
<sequence length="355" mass="38882">MLWLLAVLGATCCWWTDASDAVTIKSSPGKVAYVQVVGTQVVEDPSAAGTWDTGCKASTVMQELHCDVAAPEDGSAPVPKPELRALHLDCSSLKLPRSMDKGHVSFVIPKELAANCARVTVEAASKGPLPSWDIPYLDPQEDWLLRLQGPTQLRVACLPLEHRLIWWMPERFFLVAKFTLQDSTETRQETFYEAELRAWRKQLSSHIDTGRRACDKALEKVYGWPAEAVPSGRKNCGAMQWRSPEPAHSPELDALVLGPLCSDCTNRTALTLFTARGEVAGQPGGLTPDIVGVHAEPAMPEEVLKQALRFVEAGPKPCTGTEAEEQAAKRARSAERAEGEAFVRVDEPVVIHQEL</sequence>
<keyword evidence="4" id="KW-1185">Reference proteome</keyword>
<dbReference type="EMBL" id="CAJNDS010000067">
    <property type="protein sequence ID" value="CAE6942060.1"/>
    <property type="molecule type" value="Genomic_DNA"/>
</dbReference>
<evidence type="ECO:0000313" key="3">
    <source>
        <dbReference type="EMBL" id="CAE6942060.1"/>
    </source>
</evidence>
<feature type="compositionally biased region" description="Basic and acidic residues" evidence="1">
    <location>
        <begin position="326"/>
        <end position="337"/>
    </location>
</feature>